<comment type="caution">
    <text evidence="2">The sequence shown here is derived from an EMBL/GenBank/DDBJ whole genome shotgun (WGS) entry which is preliminary data.</text>
</comment>
<dbReference type="Gene3D" id="2.60.40.10">
    <property type="entry name" value="Immunoglobulins"/>
    <property type="match status" value="3"/>
</dbReference>
<reference evidence="2" key="1">
    <citation type="submission" date="2010-07" db="EMBL/GenBank/DDBJ databases">
        <authorList>
            <consortium name="CONSOLIDER consortium CSD2007-00005"/>
            <person name="Guazzaroni M.-E."/>
            <person name="Richter M."/>
            <person name="Garcia-Salamanca A."/>
            <person name="Yarza P."/>
            <person name="Ferrer M."/>
        </authorList>
    </citation>
    <scope>NUCLEOTIDE SEQUENCE</scope>
</reference>
<accession>D9PLQ7</accession>
<feature type="domain" description="Ig-like" evidence="1">
    <location>
        <begin position="272"/>
        <end position="362"/>
    </location>
</feature>
<proteinExistence type="predicted"/>
<evidence type="ECO:0000259" key="1">
    <source>
        <dbReference type="PROSITE" id="PS50835"/>
    </source>
</evidence>
<sequence length="1159" mass="121308">MIEVKPTNAAPIKPPVAIPPASLLNCPLSLPVTFSALKTSCAKYETSFLPRSINITASGGTPGYSFSWTGPLGYTSSSEDISSLRAGPYSVTVTDANSCIKTFTSITTITQPAQITATVDGSSAMTVSCYNGSDGSINISPSGGSSPYIFSWTGPSGYTSSSEDISSLSAGSYSLSITDAKTCIQNIPNIATITQPAAISATVDVSSVLVIDCTGGSTGSLNITVTGGTSPYSYSWTGPSGYTSTSEDISSLSAGTYSLTITDSKFCVKNLPDFATISIADPIIATVDASSVKALNCYNDSTGSLNITVSGGTPAYNFSWTGPSGYTATTEDIGSLKAGNYSLSITDSKSCTQSFPNIATITQPAQLDFTYVMTNITCNGLANGTVTISPTGGTPAYAFSKDGISYQGSNLFTGLTKKPYDFYVKDFKGCLTTKIITIDEPDVLQITSEERTDNNKCYGDSLGEIRIVSVTGGVIPYQYSINGGISYSGTSVFQKLPAGSYQSVVKDANGCPDNGNLNVINQPSKIIITNYTQVNVIQCFGYSNGLIAIEASGGTGTKTYTLDGITSNTTGNFSSVFGGPHLISITDENSCSKDTTVTLARPAKLVYSSLNVTNVSGCQGDSNGAINAVGSGGAGSIQYSLDGGSFQGSGNFAGLSAGNHTVSIKDANNCIYDTLIQVTGPAAITATITSTPYYDIFREGTITISGATGGTGALTYSITGPVGTFTSDTFYNNLNVAVYPLVIKDANACLFQQNVSITLVPPLEVTVSVDHPSCNGSNDGMITLTATNGTGSVEYSVDDSATWSSNGDFDLLEPGIYYVFARDEDLRYFRDTLNVTDPLAINIVPSVTPASCSSISSDGAIDITVIGGVGTKTFTWSTGAISEDITGLTAGDYIVNVTDQNNCSSIRTITVSSITTVTANAGRDTTICYGEGLTLNGLGGNLYTWVPDTGLSNANIANPVISDITRNINYVLTVVGLNNCVDTDTITISARPALELNAGNDTSILVYNSVNLDATGSEFVSYSWSPVTGLSAPDNPSSIAAPTRTTTYVLTAVDSFGCVKTDTITVTIVERLKIYNVFSPNDDARNDFWDIDNAEFFPDIIVEVYTRWGQKIFSSKGYSSDQRWDGIYKGKEVPIGTYYYVIIPSKGSEPQTGPVTIVR</sequence>
<dbReference type="InterPro" id="IPR026341">
    <property type="entry name" value="T9SS_type_B"/>
</dbReference>
<evidence type="ECO:0000313" key="2">
    <source>
        <dbReference type="EMBL" id="EFK95514.1"/>
    </source>
</evidence>
<gene>
    <name evidence="2" type="ORF">LDC_2480</name>
</gene>
<dbReference type="InterPro" id="IPR013783">
    <property type="entry name" value="Ig-like_fold"/>
</dbReference>
<dbReference type="PROSITE" id="PS50835">
    <property type="entry name" value="IG_LIKE"/>
    <property type="match status" value="1"/>
</dbReference>
<dbReference type="InterPro" id="IPR007110">
    <property type="entry name" value="Ig-like_dom"/>
</dbReference>
<dbReference type="NCBIfam" id="TIGR04131">
    <property type="entry name" value="Bac_Flav_CTERM"/>
    <property type="match status" value="1"/>
</dbReference>
<dbReference type="EMBL" id="ADZX01000754">
    <property type="protein sequence ID" value="EFK95514.1"/>
    <property type="molecule type" value="Genomic_DNA"/>
</dbReference>
<dbReference type="AlphaFoldDB" id="D9PLQ7"/>
<organism evidence="2">
    <name type="scientific">sediment metagenome</name>
    <dbReference type="NCBI Taxonomy" id="749907"/>
    <lineage>
        <taxon>unclassified sequences</taxon>
        <taxon>metagenomes</taxon>
        <taxon>ecological metagenomes</taxon>
    </lineage>
</organism>
<protein>
    <submittedName>
        <fullName evidence="2">Gliding motility-related protein</fullName>
    </submittedName>
</protein>
<dbReference type="Pfam" id="PF13585">
    <property type="entry name" value="CHU_C"/>
    <property type="match status" value="1"/>
</dbReference>
<dbReference type="Pfam" id="PF13573">
    <property type="entry name" value="SprB"/>
    <property type="match status" value="6"/>
</dbReference>
<reference evidence="2" key="2">
    <citation type="journal article" date="2011" name="Microb. Ecol.">
        <title>Taxonomic and Functional Metagenomic Profiling of the Microbial Community in the Anoxic Sediment of a Sub-saline Shallow Lake (Laguna de Carrizo, Central Spain).</title>
        <authorList>
            <person name="Ferrer M."/>
            <person name="Guazzaroni M.E."/>
            <person name="Richter M."/>
            <person name="Garcia-Salamanca A."/>
            <person name="Yarza P."/>
            <person name="Suarez-Suarez A."/>
            <person name="Solano J."/>
            <person name="Alcaide M."/>
            <person name="van Dillewijn P."/>
            <person name="Molina-Henares M.A."/>
            <person name="Lopez-Cortes N."/>
            <person name="Al-Ramahi Y."/>
            <person name="Guerrero C."/>
            <person name="Acosta A."/>
            <person name="de Eugenio L.I."/>
            <person name="Martinez V."/>
            <person name="Marques S."/>
            <person name="Rojo F."/>
            <person name="Santero E."/>
            <person name="Genilloud O."/>
            <person name="Perez-Perez J."/>
            <person name="Rossello-Mora R."/>
            <person name="Ramos J.L."/>
        </authorList>
    </citation>
    <scope>NUCLEOTIDE SEQUENCE</scope>
</reference>
<dbReference type="InterPro" id="IPR025667">
    <property type="entry name" value="SprB_repeat"/>
</dbReference>
<name>D9PLQ7_9ZZZZ</name>